<dbReference type="AlphaFoldDB" id="A0A0A6PI00"/>
<dbReference type="EMBL" id="JSZA02000298">
    <property type="protein sequence ID" value="KHD09947.1"/>
    <property type="molecule type" value="Genomic_DNA"/>
</dbReference>
<protein>
    <recommendedName>
        <fullName evidence="4">Extracellular solute-binding protein</fullName>
    </recommendedName>
</protein>
<feature type="chain" id="PRO_5007387919" description="Extracellular solute-binding protein" evidence="1">
    <location>
        <begin position="22"/>
        <end position="402"/>
    </location>
</feature>
<evidence type="ECO:0000313" key="3">
    <source>
        <dbReference type="Proteomes" id="UP000030428"/>
    </source>
</evidence>
<dbReference type="Proteomes" id="UP000030428">
    <property type="component" value="Unassembled WGS sequence"/>
</dbReference>
<dbReference type="SUPFAM" id="SSF53850">
    <property type="entry name" value="Periplasmic binding protein-like II"/>
    <property type="match status" value="1"/>
</dbReference>
<name>A0A0A6PI00_9GAMM</name>
<proteinExistence type="predicted"/>
<reference evidence="2 3" key="1">
    <citation type="journal article" date="2016" name="Front. Microbiol.">
        <title>Single-Cell (Meta-)Genomics of a Dimorphic Candidatus Thiomargarita nelsonii Reveals Genomic Plasticity.</title>
        <authorList>
            <person name="Flood B.E."/>
            <person name="Fliss P."/>
            <person name="Jones D.S."/>
            <person name="Dick G.J."/>
            <person name="Jain S."/>
            <person name="Kaster A.K."/>
            <person name="Winkel M."/>
            <person name="Mussmann M."/>
            <person name="Bailey J."/>
        </authorList>
    </citation>
    <scope>NUCLEOTIDE SEQUENCE [LARGE SCALE GENOMIC DNA]</scope>
    <source>
        <strain evidence="2">Hydrate Ridge</strain>
    </source>
</reference>
<feature type="signal peptide" evidence="1">
    <location>
        <begin position="1"/>
        <end position="21"/>
    </location>
</feature>
<keyword evidence="1" id="KW-0732">Signal</keyword>
<evidence type="ECO:0008006" key="4">
    <source>
        <dbReference type="Google" id="ProtNLM"/>
    </source>
</evidence>
<sequence>MNYIKQIVGLCIVLLATAASASSNFDHFQLRVSLYPWVPDAESLFRWIETDFESKHPDIDLVVRPLKKFYEWEPEYIADLSYEVDKTVSSLTKEGSDAQHLIEIDTIILGTLVEHNAVLEFKISGPQFLPVAAEAVTFNNRVYGVPHWTCGYFVISEDKSIRAANNLDALLETLRALGTEIPDIVGDLDGSWDSVMVYLDAYRDTYPSRNLLNVVSQQKLDPEVFKSFQKLGQACSSGEQNYCGSDEVERFATGNADALIGYSERLNPILAHAERKVANLHIASVPLGAGDNPTLFTDALVMSPKCKSIRCKNAATTFASYYLSDEVFEVVLMGLDVAPKAQPRYLLPSTQTAFEFGKVGRDQLYQELKEEIVGAKPYPNQGIPQARETGAIRSEVKRALGL</sequence>
<accession>A0A0A6PI00</accession>
<organism evidence="2 3">
    <name type="scientific">Candidatus Thiomargarita nelsonii</name>
    <dbReference type="NCBI Taxonomy" id="1003181"/>
    <lineage>
        <taxon>Bacteria</taxon>
        <taxon>Pseudomonadati</taxon>
        <taxon>Pseudomonadota</taxon>
        <taxon>Gammaproteobacteria</taxon>
        <taxon>Thiotrichales</taxon>
        <taxon>Thiotrichaceae</taxon>
        <taxon>Thiomargarita</taxon>
    </lineage>
</organism>
<dbReference type="Gene3D" id="3.40.190.10">
    <property type="entry name" value="Periplasmic binding protein-like II"/>
    <property type="match status" value="1"/>
</dbReference>
<gene>
    <name evidence="2" type="ORF">PN36_32690</name>
</gene>
<keyword evidence="3" id="KW-1185">Reference proteome</keyword>
<evidence type="ECO:0000256" key="1">
    <source>
        <dbReference type="SAM" id="SignalP"/>
    </source>
</evidence>
<comment type="caution">
    <text evidence="2">The sequence shown here is derived from an EMBL/GenBank/DDBJ whole genome shotgun (WGS) entry which is preliminary data.</text>
</comment>
<evidence type="ECO:0000313" key="2">
    <source>
        <dbReference type="EMBL" id="KHD09947.1"/>
    </source>
</evidence>